<dbReference type="STRING" id="543728.Vapar_0815"/>
<dbReference type="OrthoDB" id="9785076at2"/>
<name>C5CMG7_VARPS</name>
<sequence>MQAQQLPVDGGVQLAVRRYEPAGAARASIVIGGAMGVRQSFYEPFAQWLAQQGLRVWTFDYRGSGDSRNGASLRGFEADLFDWARDYEAVIDAAKAALPEQPLYLLGHSLGAQLPGFLQRPGQVDGLVSIAAGSGYWRENAPKLKRSILYFWFVLVPLATRLCGYFPGRRLKKVGDLPRGVILQWRRWCLHPRYSVGAEGDLARQSYGRVRFPVLALSITDDELMTLAGTESLLSFYAGAPRAMERIAPADVQARRIGHFGFFREQFSQSLWPSTVDKLHRLAALTAVQQAGVPHTTA</sequence>
<dbReference type="EMBL" id="CP001635">
    <property type="protein sequence ID" value="ACS17468.1"/>
    <property type="molecule type" value="Genomic_DNA"/>
</dbReference>
<dbReference type="PIRSF" id="PIRSF037442">
    <property type="entry name" value="UCP037442_abhydr"/>
    <property type="match status" value="1"/>
</dbReference>
<dbReference type="AlphaFoldDB" id="C5CMG7"/>
<dbReference type="InterPro" id="IPR022742">
    <property type="entry name" value="Hydrolase_4"/>
</dbReference>
<dbReference type="InterPro" id="IPR029058">
    <property type="entry name" value="AB_hydrolase_fold"/>
</dbReference>
<dbReference type="ESTHER" id="varps-c5cmg7">
    <property type="family name" value="UCP037442"/>
</dbReference>
<protein>
    <submittedName>
        <fullName evidence="2">Putative hydrolase</fullName>
    </submittedName>
</protein>
<feature type="domain" description="Serine aminopeptidase S33" evidence="1">
    <location>
        <begin position="25"/>
        <end position="151"/>
    </location>
</feature>
<evidence type="ECO:0000313" key="2">
    <source>
        <dbReference type="EMBL" id="ACS17468.1"/>
    </source>
</evidence>
<gene>
    <name evidence="2" type="ordered locus">Vapar_0815</name>
</gene>
<organism evidence="2">
    <name type="scientific">Variovorax paradoxus (strain S110)</name>
    <dbReference type="NCBI Taxonomy" id="543728"/>
    <lineage>
        <taxon>Bacteria</taxon>
        <taxon>Pseudomonadati</taxon>
        <taxon>Pseudomonadota</taxon>
        <taxon>Betaproteobacteria</taxon>
        <taxon>Burkholderiales</taxon>
        <taxon>Comamonadaceae</taxon>
        <taxon>Variovorax</taxon>
    </lineage>
</organism>
<keyword evidence="2" id="KW-0378">Hydrolase</keyword>
<accession>C5CMG7</accession>
<dbReference type="SUPFAM" id="SSF53474">
    <property type="entry name" value="alpha/beta-Hydrolases"/>
    <property type="match status" value="1"/>
</dbReference>
<dbReference type="InterPro" id="IPR051044">
    <property type="entry name" value="MAG_DAG_Lipase"/>
</dbReference>
<dbReference type="KEGG" id="vap:Vapar_0815"/>
<dbReference type="PANTHER" id="PTHR11614">
    <property type="entry name" value="PHOSPHOLIPASE-RELATED"/>
    <property type="match status" value="1"/>
</dbReference>
<reference evidence="2" key="1">
    <citation type="submission" date="2009-06" db="EMBL/GenBank/DDBJ databases">
        <title>Complete sequence of chromosome 1 of Variovorax paradoxus S110.</title>
        <authorList>
            <consortium name="US DOE Joint Genome Institute"/>
            <person name="Lucas S."/>
            <person name="Copeland A."/>
            <person name="Lapidus A."/>
            <person name="Glavina del Rio T."/>
            <person name="Tice H."/>
            <person name="Bruce D."/>
            <person name="Goodwin L."/>
            <person name="Pitluck S."/>
            <person name="Chertkov O."/>
            <person name="Brettin T."/>
            <person name="Detter J.C."/>
            <person name="Han C."/>
            <person name="Larimer F."/>
            <person name="Land M."/>
            <person name="Hauser L."/>
            <person name="Kyrpides N."/>
            <person name="Ovchinnikova G."/>
            <person name="Orwin P."/>
            <person name="Leadbetter J.R."/>
            <person name="Spain J.C."/>
            <person name="Han J.I."/>
        </authorList>
    </citation>
    <scope>NUCLEOTIDE SEQUENCE</scope>
    <source>
        <strain evidence="2">S110</strain>
    </source>
</reference>
<dbReference type="InterPro" id="IPR017208">
    <property type="entry name" value="UCP037442_abhydr"/>
</dbReference>
<proteinExistence type="predicted"/>
<dbReference type="HOGENOM" id="CLU_058232_0_0_4"/>
<evidence type="ECO:0000259" key="1">
    <source>
        <dbReference type="Pfam" id="PF12146"/>
    </source>
</evidence>
<dbReference type="GO" id="GO:0016787">
    <property type="term" value="F:hydrolase activity"/>
    <property type="evidence" value="ECO:0007669"/>
    <property type="project" value="UniProtKB-KW"/>
</dbReference>
<dbReference type="eggNOG" id="COG4757">
    <property type="taxonomic scope" value="Bacteria"/>
</dbReference>
<dbReference type="Pfam" id="PF12146">
    <property type="entry name" value="Hydrolase_4"/>
    <property type="match status" value="1"/>
</dbReference>
<dbReference type="Gene3D" id="3.40.50.1820">
    <property type="entry name" value="alpha/beta hydrolase"/>
    <property type="match status" value="1"/>
</dbReference>